<keyword evidence="2" id="KW-1185">Reference proteome</keyword>
<dbReference type="OrthoDB" id="41042at10239"/>
<sequence>MSDEPFFFNPNDPSSFDKLEAHLKNDYERNVYNQMRNTAATNEMWAWIENLEIRDLAMLYFILMRINPSGWQDSGSDSVMLMVQNLISQTSGAIEVRARQQGVALDGPQMINIILGTGVIDTEEK</sequence>
<evidence type="ECO:0000313" key="1">
    <source>
        <dbReference type="EMBL" id="AKL88236.1"/>
    </source>
</evidence>
<gene>
    <name evidence="1" type="ORF">GMA3_59</name>
</gene>
<accession>A0A0K0NKK6</accession>
<dbReference type="EMBL" id="KR063279">
    <property type="protein sequence ID" value="AKL88236.1"/>
    <property type="molecule type" value="Genomic_DNA"/>
</dbReference>
<dbReference type="RefSeq" id="YP_009188627.1">
    <property type="nucleotide sequence ID" value="NC_028668.1"/>
</dbReference>
<protein>
    <submittedName>
        <fullName evidence="1">Uncharacterized protein</fullName>
    </submittedName>
</protein>
<name>A0A0K0NKK6_9CAUD</name>
<dbReference type="KEGG" id="vg:26516930"/>
<reference evidence="1 2" key="1">
    <citation type="journal article" date="2015" name="PLoS ONE">
        <title>Lysis to Kill: Evaluation of the Lytic Abilities, and Genomics of Nine Bacteriophages Infective for Gordonia spp. and Their Potential Use in Activated Sludge Foam Biocontrol.</title>
        <authorList>
            <person name="Dyson Z.A."/>
            <person name="Tucci J."/>
            <person name="Seviour R.J."/>
            <person name="Petrovski S."/>
        </authorList>
    </citation>
    <scope>NUCLEOTIDE SEQUENCE [LARGE SCALE GENOMIC DNA]</scope>
</reference>
<dbReference type="Proteomes" id="UP000204451">
    <property type="component" value="Segment"/>
</dbReference>
<proteinExistence type="predicted"/>
<dbReference type="GeneID" id="26516930"/>
<evidence type="ECO:0000313" key="2">
    <source>
        <dbReference type="Proteomes" id="UP000204451"/>
    </source>
</evidence>
<organism evidence="1 2">
    <name type="scientific">Gordonia phage GMA3</name>
    <dbReference type="NCBI Taxonomy" id="1647284"/>
    <lineage>
        <taxon>Viruses</taxon>
        <taxon>Duplodnaviria</taxon>
        <taxon>Heunggongvirae</taxon>
        <taxon>Uroviricota</taxon>
        <taxon>Caudoviricetes</taxon>
        <taxon>Gamtrevirus</taxon>
        <taxon>Gamtrevirus GMA3</taxon>
    </lineage>
</organism>